<feature type="transmembrane region" description="Helical" evidence="1">
    <location>
        <begin position="41"/>
        <end position="60"/>
    </location>
</feature>
<keyword evidence="1" id="KW-1133">Transmembrane helix</keyword>
<reference evidence="3" key="1">
    <citation type="submission" date="2016-11" db="EMBL/GenBank/DDBJ databases">
        <authorList>
            <person name="Jaros S."/>
            <person name="Januszkiewicz K."/>
            <person name="Wedrychowicz H."/>
        </authorList>
    </citation>
    <scope>NUCLEOTIDE SEQUENCE [LARGE SCALE GENOMIC DNA]</scope>
    <source>
        <strain evidence="3">Y48</strain>
    </source>
</reference>
<gene>
    <name evidence="3" type="ORF">BOX37_09380</name>
</gene>
<proteinExistence type="predicted"/>
<sequence>MSSTNRHPSTVADYDDARRRIRLRETRLGAGWRSWRRTRLVLLRSIVVVVAALTVFAQYWQHDVTPERERLARTEPGLLPVAPPYDERRSDTAVVDMVGLGGLNAEPTATALPALRHFGVVWAVRYDNAGIDTLVIAELIVQATQLAGVRDIVLVGHSMGGVIALEVARHLHWGSDRRLVAVLLDCTPVDLNAVRPESRSRGTDLMRLMGWLPGARESRILRLAVEITARRDRFANRDGMIADIDHSALRAVAAEVLRDKIFSRDAASNGLIHAQFLAIVGGGAADDLRALARSHPDKPRPAIVFIRPMDAARDHVVDVDHSHRVLVDLAGGVDGTLLVVRPRLIGHADPRRHPDEYNTVIESQVLHFVQRHQHPPDDQQPSLPDN</sequence>
<dbReference type="RefSeq" id="WP_071927319.1">
    <property type="nucleotide sequence ID" value="NZ_CP018082.1"/>
</dbReference>
<dbReference type="Pfam" id="PF12697">
    <property type="entry name" value="Abhydrolase_6"/>
    <property type="match status" value="1"/>
</dbReference>
<dbReference type="EMBL" id="CP018082">
    <property type="protein sequence ID" value="APE34136.1"/>
    <property type="molecule type" value="Genomic_DNA"/>
</dbReference>
<protein>
    <submittedName>
        <fullName evidence="3">Alpha/beta hydrolase</fullName>
    </submittedName>
</protein>
<dbReference type="KEGG" id="nsl:BOX37_09380"/>
<dbReference type="InterPro" id="IPR000073">
    <property type="entry name" value="AB_hydrolase_1"/>
</dbReference>
<evidence type="ECO:0000313" key="4">
    <source>
        <dbReference type="Proteomes" id="UP000183810"/>
    </source>
</evidence>
<keyword evidence="1" id="KW-0472">Membrane</keyword>
<keyword evidence="1" id="KW-0812">Transmembrane</keyword>
<dbReference type="Gene3D" id="3.40.50.1820">
    <property type="entry name" value="alpha/beta hydrolase"/>
    <property type="match status" value="1"/>
</dbReference>
<dbReference type="OrthoDB" id="4568191at2"/>
<keyword evidence="4" id="KW-1185">Reference proteome</keyword>
<evidence type="ECO:0000313" key="3">
    <source>
        <dbReference type="EMBL" id="APE34136.1"/>
    </source>
</evidence>
<accession>A0A1J0VQ09</accession>
<dbReference type="Proteomes" id="UP000183810">
    <property type="component" value="Chromosome"/>
</dbReference>
<name>A0A1J0VQ09_9NOCA</name>
<feature type="domain" description="AB hydrolase-1" evidence="2">
    <location>
        <begin position="132"/>
        <end position="275"/>
    </location>
</feature>
<dbReference type="InterPro" id="IPR029058">
    <property type="entry name" value="AB_hydrolase_fold"/>
</dbReference>
<evidence type="ECO:0000259" key="2">
    <source>
        <dbReference type="Pfam" id="PF12697"/>
    </source>
</evidence>
<dbReference type="AlphaFoldDB" id="A0A1J0VQ09"/>
<keyword evidence="3" id="KW-0378">Hydrolase</keyword>
<dbReference type="SUPFAM" id="SSF53474">
    <property type="entry name" value="alpha/beta-Hydrolases"/>
    <property type="match status" value="1"/>
</dbReference>
<organism evidence="3 4">
    <name type="scientific">Nocardia mangyaensis</name>
    <dbReference type="NCBI Taxonomy" id="2213200"/>
    <lineage>
        <taxon>Bacteria</taxon>
        <taxon>Bacillati</taxon>
        <taxon>Actinomycetota</taxon>
        <taxon>Actinomycetes</taxon>
        <taxon>Mycobacteriales</taxon>
        <taxon>Nocardiaceae</taxon>
        <taxon>Nocardia</taxon>
    </lineage>
</organism>
<dbReference type="GO" id="GO:0016787">
    <property type="term" value="F:hydrolase activity"/>
    <property type="evidence" value="ECO:0007669"/>
    <property type="project" value="UniProtKB-KW"/>
</dbReference>
<evidence type="ECO:0000256" key="1">
    <source>
        <dbReference type="SAM" id="Phobius"/>
    </source>
</evidence>